<comment type="subcellular location">
    <subcellularLocation>
        <location evidence="1">Cytoplasm</location>
        <location evidence="1">Cytosol</location>
    </subcellularLocation>
</comment>
<evidence type="ECO:0000256" key="1">
    <source>
        <dbReference type="ARBA" id="ARBA00004514"/>
    </source>
</evidence>
<dbReference type="InParanoid" id="A0A1B1YTI1"/>
<gene>
    <name evidence="6" type="ORF">PG2T_07430</name>
</gene>
<dbReference type="RefSeq" id="WP_068803860.1">
    <property type="nucleotide sequence ID" value="NZ_CP014671.1"/>
</dbReference>
<keyword evidence="7" id="KW-1185">Reference proteome</keyword>
<evidence type="ECO:0000313" key="7">
    <source>
        <dbReference type="Proteomes" id="UP000092952"/>
    </source>
</evidence>
<sequence>MDERFLSTALELTAAMTAAADAGAWDTTAELARQRHACLETALAGDAWRLRPPVIEALRSMLAADRTLTERAARARQETAAALQELRGGRRMQGAYAAQAVTG</sequence>
<evidence type="ECO:0000313" key="6">
    <source>
        <dbReference type="EMBL" id="ANX04032.1"/>
    </source>
</evidence>
<evidence type="ECO:0000256" key="5">
    <source>
        <dbReference type="ARBA" id="ARBA00093797"/>
    </source>
</evidence>
<evidence type="ECO:0000256" key="3">
    <source>
        <dbReference type="ARBA" id="ARBA00022795"/>
    </source>
</evidence>
<name>A0A1B1YTI1_9GAMM</name>
<dbReference type="GO" id="GO:0044781">
    <property type="term" value="P:bacterial-type flagellum organization"/>
    <property type="evidence" value="ECO:0007669"/>
    <property type="project" value="UniProtKB-KW"/>
</dbReference>
<evidence type="ECO:0000256" key="2">
    <source>
        <dbReference type="ARBA" id="ARBA00022490"/>
    </source>
</evidence>
<accession>A0A1B1YTI1</accession>
<dbReference type="STRING" id="1810504.PG2T_07430"/>
<dbReference type="InterPro" id="IPR008622">
    <property type="entry name" value="FliT"/>
</dbReference>
<keyword evidence="3" id="KW-1005">Bacterial flagellum biogenesis</keyword>
<dbReference type="Proteomes" id="UP000092952">
    <property type="component" value="Chromosome"/>
</dbReference>
<organism evidence="6 7">
    <name type="scientific">Immundisolibacter cernigliae</name>
    <dbReference type="NCBI Taxonomy" id="1810504"/>
    <lineage>
        <taxon>Bacteria</taxon>
        <taxon>Pseudomonadati</taxon>
        <taxon>Pseudomonadota</taxon>
        <taxon>Gammaproteobacteria</taxon>
        <taxon>Immundisolibacterales</taxon>
        <taxon>Immundisolibacteraceae</taxon>
        <taxon>Immundisolibacter</taxon>
    </lineage>
</organism>
<evidence type="ECO:0000256" key="4">
    <source>
        <dbReference type="ARBA" id="ARBA00023186"/>
    </source>
</evidence>
<dbReference type="AlphaFoldDB" id="A0A1B1YTI1"/>
<reference evidence="7" key="1">
    <citation type="submission" date="2016-03" db="EMBL/GenBank/DDBJ databases">
        <title>Complete genome sequence of Solimmundus cernigliae, representing a novel lineage of polycyclic aromatic hydrocarbon degraders within the Gammaproteobacteria.</title>
        <authorList>
            <person name="Singleton D.R."/>
            <person name="Dickey A.N."/>
            <person name="Scholl E.H."/>
            <person name="Wright F.A."/>
            <person name="Aitken M.D."/>
        </authorList>
    </citation>
    <scope>NUCLEOTIDE SEQUENCE [LARGE SCALE GENOMIC DNA]</scope>
    <source>
        <strain evidence="7">TR3.2</strain>
    </source>
</reference>
<protein>
    <recommendedName>
        <fullName evidence="5">Flagellar protein FliT</fullName>
    </recommendedName>
</protein>
<keyword evidence="2" id="KW-0963">Cytoplasm</keyword>
<dbReference type="EMBL" id="CP014671">
    <property type="protein sequence ID" value="ANX04032.1"/>
    <property type="molecule type" value="Genomic_DNA"/>
</dbReference>
<dbReference type="Pfam" id="PF05400">
    <property type="entry name" value="FliT"/>
    <property type="match status" value="1"/>
</dbReference>
<dbReference type="Gene3D" id="1.20.58.380">
    <property type="entry name" value="Flagellar protein flit"/>
    <property type="match status" value="1"/>
</dbReference>
<keyword evidence="4" id="KW-0143">Chaperone</keyword>
<dbReference type="KEGG" id="gbi:PG2T_07430"/>
<proteinExistence type="predicted"/>